<feature type="transmembrane region" description="Helical" evidence="12">
    <location>
        <begin position="219"/>
        <end position="239"/>
    </location>
</feature>
<comment type="subcellular location">
    <subcellularLocation>
        <location evidence="1">Membrane</location>
        <topology evidence="1">Multi-pass membrane protein</topology>
    </subcellularLocation>
</comment>
<keyword evidence="11" id="KW-0407">Ion channel</keyword>
<dbReference type="PANTHER" id="PTHR11537">
    <property type="entry name" value="VOLTAGE-GATED POTASSIUM CHANNEL"/>
    <property type="match status" value="1"/>
</dbReference>
<dbReference type="InterPro" id="IPR027359">
    <property type="entry name" value="Volt_channel_dom_sf"/>
</dbReference>
<feature type="domain" description="Ion transport" evidence="13">
    <location>
        <begin position="32"/>
        <end position="244"/>
    </location>
</feature>
<dbReference type="GO" id="GO:0005249">
    <property type="term" value="F:voltage-gated potassium channel activity"/>
    <property type="evidence" value="ECO:0007669"/>
    <property type="project" value="InterPro"/>
</dbReference>
<keyword evidence="15" id="KW-1185">Reference proteome</keyword>
<feature type="transmembrane region" description="Helical" evidence="12">
    <location>
        <begin position="63"/>
        <end position="82"/>
    </location>
</feature>
<evidence type="ECO:0000256" key="2">
    <source>
        <dbReference type="ARBA" id="ARBA00022448"/>
    </source>
</evidence>
<feature type="transmembrane region" description="Helical" evidence="12">
    <location>
        <begin position="33"/>
        <end position="51"/>
    </location>
</feature>
<evidence type="ECO:0000256" key="12">
    <source>
        <dbReference type="SAM" id="Phobius"/>
    </source>
</evidence>
<name>A0A953HKL0_9BACT</name>
<keyword evidence="9" id="KW-0406">Ion transport</keyword>
<evidence type="ECO:0000256" key="10">
    <source>
        <dbReference type="ARBA" id="ARBA00023136"/>
    </source>
</evidence>
<keyword evidence="8 12" id="KW-1133">Transmembrane helix</keyword>
<evidence type="ECO:0000256" key="3">
    <source>
        <dbReference type="ARBA" id="ARBA00022538"/>
    </source>
</evidence>
<keyword evidence="10 12" id="KW-0472">Membrane</keyword>
<feature type="transmembrane region" description="Helical" evidence="12">
    <location>
        <begin position="91"/>
        <end position="113"/>
    </location>
</feature>
<reference evidence="14" key="1">
    <citation type="submission" date="2021-06" db="EMBL/GenBank/DDBJ databases">
        <title>44 bacteria genomes isolated from Dapeng, Shenzhen.</title>
        <authorList>
            <person name="Zheng W."/>
            <person name="Yu S."/>
            <person name="Huang Y."/>
        </authorList>
    </citation>
    <scope>NUCLEOTIDE SEQUENCE</scope>
    <source>
        <strain evidence="14">DP5N28-2</strain>
    </source>
</reference>
<evidence type="ECO:0000256" key="9">
    <source>
        <dbReference type="ARBA" id="ARBA00023065"/>
    </source>
</evidence>
<keyword evidence="5" id="KW-0631">Potassium channel</keyword>
<keyword evidence="2" id="KW-0813">Transport</keyword>
<keyword evidence="6" id="KW-0851">Voltage-gated channel</keyword>
<dbReference type="InterPro" id="IPR028325">
    <property type="entry name" value="VG_K_chnl"/>
</dbReference>
<dbReference type="InterPro" id="IPR005821">
    <property type="entry name" value="Ion_trans_dom"/>
</dbReference>
<dbReference type="PRINTS" id="PR00169">
    <property type="entry name" value="KCHANNEL"/>
</dbReference>
<dbReference type="EMBL" id="JAHVHU010000005">
    <property type="protein sequence ID" value="MBY5957397.1"/>
    <property type="molecule type" value="Genomic_DNA"/>
</dbReference>
<evidence type="ECO:0000256" key="1">
    <source>
        <dbReference type="ARBA" id="ARBA00004141"/>
    </source>
</evidence>
<dbReference type="GO" id="GO:0008076">
    <property type="term" value="C:voltage-gated potassium channel complex"/>
    <property type="evidence" value="ECO:0007669"/>
    <property type="project" value="InterPro"/>
</dbReference>
<proteinExistence type="predicted"/>
<keyword evidence="7" id="KW-0630">Potassium</keyword>
<evidence type="ECO:0000256" key="11">
    <source>
        <dbReference type="ARBA" id="ARBA00023303"/>
    </source>
</evidence>
<dbReference type="Gene3D" id="1.20.120.350">
    <property type="entry name" value="Voltage-gated potassium channels. Chain C"/>
    <property type="match status" value="1"/>
</dbReference>
<evidence type="ECO:0000313" key="15">
    <source>
        <dbReference type="Proteomes" id="UP000753961"/>
    </source>
</evidence>
<keyword evidence="4 12" id="KW-0812">Transmembrane</keyword>
<comment type="caution">
    <text evidence="14">The sequence shown here is derived from an EMBL/GenBank/DDBJ whole genome shotgun (WGS) entry which is preliminary data.</text>
</comment>
<evidence type="ECO:0000313" key="14">
    <source>
        <dbReference type="EMBL" id="MBY5957397.1"/>
    </source>
</evidence>
<evidence type="ECO:0000256" key="7">
    <source>
        <dbReference type="ARBA" id="ARBA00022958"/>
    </source>
</evidence>
<feature type="transmembrane region" description="Helical" evidence="12">
    <location>
        <begin position="159"/>
        <end position="180"/>
    </location>
</feature>
<organism evidence="14 15">
    <name type="scientific">Membranihabitans marinus</name>
    <dbReference type="NCBI Taxonomy" id="1227546"/>
    <lineage>
        <taxon>Bacteria</taxon>
        <taxon>Pseudomonadati</taxon>
        <taxon>Bacteroidota</taxon>
        <taxon>Saprospiria</taxon>
        <taxon>Saprospirales</taxon>
        <taxon>Saprospiraceae</taxon>
        <taxon>Membranihabitans</taxon>
    </lineage>
</organism>
<evidence type="ECO:0000259" key="13">
    <source>
        <dbReference type="Pfam" id="PF00520"/>
    </source>
</evidence>
<gene>
    <name evidence="14" type="ORF">KUV50_04560</name>
</gene>
<evidence type="ECO:0000256" key="8">
    <source>
        <dbReference type="ARBA" id="ARBA00022989"/>
    </source>
</evidence>
<protein>
    <submittedName>
        <fullName evidence="14">Ion transporter</fullName>
    </submittedName>
</protein>
<evidence type="ECO:0000256" key="6">
    <source>
        <dbReference type="ARBA" id="ARBA00022882"/>
    </source>
</evidence>
<dbReference type="Pfam" id="PF00520">
    <property type="entry name" value="Ion_trans"/>
    <property type="match status" value="1"/>
</dbReference>
<sequence length="286" mass="32235">MKPQIGEESPKFRKFRAKAHELIFEADTPQGKLFDVVLLILILISVGVVMLDSVPDYHKDYSEILWILELFFTFIFTIEYIVRLLSVRKPLVYATSFFGIVDLLSIIPTYLAFFFTGSQYLIVIRGLRLLRVFRILGLHNFVNDSLSIVNSLRRSSRKIVIFLLFVLMVVTILGTALYLLESDINEGFNSIPRSIYWAIVTVTTVGYGDISPITSTGQFLAAIAMILGYAVIAVPTGIVSTEFIRTGKRIQHTNISCPDCGAEGHYHSARYCFKCSAPLKDEIIES</sequence>
<dbReference type="RefSeq" id="WP_222578921.1">
    <property type="nucleotide sequence ID" value="NZ_JAHVHU010000005.1"/>
</dbReference>
<evidence type="ECO:0000256" key="4">
    <source>
        <dbReference type="ARBA" id="ARBA00022692"/>
    </source>
</evidence>
<accession>A0A953HKL0</accession>
<dbReference type="AlphaFoldDB" id="A0A953HKL0"/>
<dbReference type="SUPFAM" id="SSF81324">
    <property type="entry name" value="Voltage-gated potassium channels"/>
    <property type="match status" value="1"/>
</dbReference>
<keyword evidence="3" id="KW-0633">Potassium transport</keyword>
<evidence type="ECO:0000256" key="5">
    <source>
        <dbReference type="ARBA" id="ARBA00022826"/>
    </source>
</evidence>
<dbReference type="Gene3D" id="1.10.287.70">
    <property type="match status" value="1"/>
</dbReference>
<dbReference type="GO" id="GO:0001508">
    <property type="term" value="P:action potential"/>
    <property type="evidence" value="ECO:0007669"/>
    <property type="project" value="TreeGrafter"/>
</dbReference>
<dbReference type="PANTHER" id="PTHR11537:SF254">
    <property type="entry name" value="POTASSIUM VOLTAGE-GATED CHANNEL PROTEIN SHAB"/>
    <property type="match status" value="1"/>
</dbReference>
<dbReference type="Proteomes" id="UP000753961">
    <property type="component" value="Unassembled WGS sequence"/>
</dbReference>